<keyword evidence="2" id="KW-1185">Reference proteome</keyword>
<name>A0ABU7UQ89_9CLOT</name>
<protein>
    <submittedName>
        <fullName evidence="1">Uncharacterized protein</fullName>
    </submittedName>
</protein>
<evidence type="ECO:0000313" key="1">
    <source>
        <dbReference type="EMBL" id="MEF2113448.1"/>
    </source>
</evidence>
<dbReference type="EMBL" id="JAZHFS010000013">
    <property type="protein sequence ID" value="MEF2113448.1"/>
    <property type="molecule type" value="Genomic_DNA"/>
</dbReference>
<dbReference type="Proteomes" id="UP001498469">
    <property type="component" value="Unassembled WGS sequence"/>
</dbReference>
<reference evidence="1 2" key="1">
    <citation type="submission" date="2023-11" db="EMBL/GenBank/DDBJ databases">
        <title>Draft genome sequence of a psychrophilic Clostridium strain from permafrost water brine.</title>
        <authorList>
            <person name="Shcherbakova V.A."/>
            <person name="Trubitsyn V.E."/>
            <person name="Zakharyuk A.G."/>
        </authorList>
    </citation>
    <scope>NUCLEOTIDE SEQUENCE [LARGE SCALE GENOMIC DNA]</scope>
    <source>
        <strain evidence="1 2">14F</strain>
    </source>
</reference>
<gene>
    <name evidence="1" type="ORF">SJI18_14155</name>
</gene>
<organism evidence="1 2">
    <name type="scientific">Clostridium frigoriphilum</name>
    <dbReference type="NCBI Taxonomy" id="443253"/>
    <lineage>
        <taxon>Bacteria</taxon>
        <taxon>Bacillati</taxon>
        <taxon>Bacillota</taxon>
        <taxon>Clostridia</taxon>
        <taxon>Eubacteriales</taxon>
        <taxon>Clostridiaceae</taxon>
        <taxon>Clostridium</taxon>
    </lineage>
</organism>
<evidence type="ECO:0000313" key="2">
    <source>
        <dbReference type="Proteomes" id="UP001498469"/>
    </source>
</evidence>
<dbReference type="RefSeq" id="WP_216252154.1">
    <property type="nucleotide sequence ID" value="NZ_JAZHFS010000013.1"/>
</dbReference>
<proteinExistence type="predicted"/>
<sequence length="49" mass="5432">MKNVKNSVGKTVCRVDNQGKIVEILHKGVKTLIKFLPDGNAEIINVNQK</sequence>
<accession>A0ABU7UQ89</accession>
<comment type="caution">
    <text evidence="1">The sequence shown here is derived from an EMBL/GenBank/DDBJ whole genome shotgun (WGS) entry which is preliminary data.</text>
</comment>